<protein>
    <recommendedName>
        <fullName evidence="3">Winged helix-turn-helix DNA-binding</fullName>
    </recommendedName>
</protein>
<evidence type="ECO:0000256" key="1">
    <source>
        <dbReference type="SAM" id="MobiDB-lite"/>
    </source>
</evidence>
<gene>
    <name evidence="2" type="ORF">UFOVP10_4</name>
</gene>
<organism evidence="2">
    <name type="scientific">uncultured Caudovirales phage</name>
    <dbReference type="NCBI Taxonomy" id="2100421"/>
    <lineage>
        <taxon>Viruses</taxon>
        <taxon>Duplodnaviria</taxon>
        <taxon>Heunggongvirae</taxon>
        <taxon>Uroviricota</taxon>
        <taxon>Caudoviricetes</taxon>
        <taxon>Peduoviridae</taxon>
        <taxon>Maltschvirus</taxon>
        <taxon>Maltschvirus maltsch</taxon>
    </lineage>
</organism>
<feature type="compositionally biased region" description="Basic and acidic residues" evidence="1">
    <location>
        <begin position="80"/>
        <end position="93"/>
    </location>
</feature>
<dbReference type="EMBL" id="LR796142">
    <property type="protein sequence ID" value="CAB4121024.1"/>
    <property type="molecule type" value="Genomic_DNA"/>
</dbReference>
<feature type="region of interest" description="Disordered" evidence="1">
    <location>
        <begin position="80"/>
        <end position="103"/>
    </location>
</feature>
<proteinExistence type="predicted"/>
<name>A0A6J5KGE2_9CAUD</name>
<evidence type="ECO:0008006" key="3">
    <source>
        <dbReference type="Google" id="ProtNLM"/>
    </source>
</evidence>
<sequence>MKPYGSTVARITHCIETYGPMTRSEICFHIGLDRMNCSAVITRMAKAGAKTPKRIHIAGYTHDSEHGRCYPRAIYDLGDKPDAKKMNRQENRREARKRSDKRRVIHNTMNFVFNLGKPRRLYEI</sequence>
<reference evidence="2" key="1">
    <citation type="submission" date="2020-04" db="EMBL/GenBank/DDBJ databases">
        <authorList>
            <person name="Chiriac C."/>
            <person name="Salcher M."/>
            <person name="Ghai R."/>
            <person name="Kavagutti S V."/>
        </authorList>
    </citation>
    <scope>NUCLEOTIDE SEQUENCE</scope>
</reference>
<evidence type="ECO:0000313" key="2">
    <source>
        <dbReference type="EMBL" id="CAB4121024.1"/>
    </source>
</evidence>
<accession>A0A6J5KGE2</accession>
<feature type="compositionally biased region" description="Basic residues" evidence="1">
    <location>
        <begin position="94"/>
        <end position="103"/>
    </location>
</feature>